<evidence type="ECO:0000256" key="1">
    <source>
        <dbReference type="SAM" id="MobiDB-lite"/>
    </source>
</evidence>
<feature type="region of interest" description="Disordered" evidence="1">
    <location>
        <begin position="57"/>
        <end position="125"/>
    </location>
</feature>
<dbReference type="OrthoDB" id="3561205at2759"/>
<keyword evidence="3" id="KW-1185">Reference proteome</keyword>
<name>A0A8H7WCT8_9HELO</name>
<dbReference type="EMBL" id="JAFJYH010000048">
    <property type="protein sequence ID" value="KAG4422489.1"/>
    <property type="molecule type" value="Genomic_DNA"/>
</dbReference>
<protein>
    <submittedName>
        <fullName evidence="2">Uncharacterized protein</fullName>
    </submittedName>
</protein>
<sequence length="151" mass="16588">MAVSQNEALLVAVFRQLAMKKLDYELLGRDLGLSRQAARKAARNRWVRFEAKIMQSANCNTAAPDNRDPAMPQSPPQTPSPKKKNKAGTAKAKIPNVKKRNRAMSEGSDDVGLHNKRGSEVQPEVEFGEYIEAETKLDEDAGIAALLDGEI</sequence>
<proteinExistence type="predicted"/>
<evidence type="ECO:0000313" key="2">
    <source>
        <dbReference type="EMBL" id="KAG4422489.1"/>
    </source>
</evidence>
<organism evidence="2 3">
    <name type="scientific">Cadophora malorum</name>
    <dbReference type="NCBI Taxonomy" id="108018"/>
    <lineage>
        <taxon>Eukaryota</taxon>
        <taxon>Fungi</taxon>
        <taxon>Dikarya</taxon>
        <taxon>Ascomycota</taxon>
        <taxon>Pezizomycotina</taxon>
        <taxon>Leotiomycetes</taxon>
        <taxon>Helotiales</taxon>
        <taxon>Ploettnerulaceae</taxon>
        <taxon>Cadophora</taxon>
    </lineage>
</organism>
<comment type="caution">
    <text evidence="2">The sequence shown here is derived from an EMBL/GenBank/DDBJ whole genome shotgun (WGS) entry which is preliminary data.</text>
</comment>
<dbReference type="AlphaFoldDB" id="A0A8H7WCT8"/>
<dbReference type="Proteomes" id="UP000664132">
    <property type="component" value="Unassembled WGS sequence"/>
</dbReference>
<evidence type="ECO:0000313" key="3">
    <source>
        <dbReference type="Proteomes" id="UP000664132"/>
    </source>
</evidence>
<reference evidence="2" key="1">
    <citation type="submission" date="2021-02" db="EMBL/GenBank/DDBJ databases">
        <title>Genome sequence Cadophora malorum strain M34.</title>
        <authorList>
            <person name="Stefanovic E."/>
            <person name="Vu D."/>
            <person name="Scully C."/>
            <person name="Dijksterhuis J."/>
            <person name="Roader J."/>
            <person name="Houbraken J."/>
        </authorList>
    </citation>
    <scope>NUCLEOTIDE SEQUENCE</scope>
    <source>
        <strain evidence="2">M34</strain>
    </source>
</reference>
<gene>
    <name evidence="2" type="ORF">IFR04_004390</name>
</gene>
<accession>A0A8H7WCT8</accession>